<reference evidence="1 2" key="1">
    <citation type="submission" date="2018-10" db="EMBL/GenBank/DDBJ databases">
        <authorList>
            <person name="Ekblom R."/>
            <person name="Jareborg N."/>
        </authorList>
    </citation>
    <scope>NUCLEOTIDE SEQUENCE [LARGE SCALE GENOMIC DNA]</scope>
    <source>
        <tissue evidence="1">Muscle</tissue>
    </source>
</reference>
<protein>
    <submittedName>
        <fullName evidence="1">Uncharacterized protein</fullName>
    </submittedName>
</protein>
<sequence length="72" mass="8334">PRDQELHTPWTEPARCPEIPDSHVNVNNSPLDYVFQTVSQFFVKVAGTWPFCSHISIYKLSQILRDVCAEKF</sequence>
<comment type="caution">
    <text evidence="1">The sequence shown here is derived from an EMBL/GenBank/DDBJ whole genome shotgun (WGS) entry which is preliminary data.</text>
</comment>
<dbReference type="AlphaFoldDB" id="A0A9X9Q1J8"/>
<dbReference type="Proteomes" id="UP000269945">
    <property type="component" value="Unassembled WGS sequence"/>
</dbReference>
<evidence type="ECO:0000313" key="2">
    <source>
        <dbReference type="Proteomes" id="UP000269945"/>
    </source>
</evidence>
<proteinExistence type="predicted"/>
<evidence type="ECO:0000313" key="1">
    <source>
        <dbReference type="EMBL" id="VCW96769.1"/>
    </source>
</evidence>
<name>A0A9X9Q1J8_GULGU</name>
<organism evidence="1 2">
    <name type="scientific">Gulo gulo</name>
    <name type="common">Wolverine</name>
    <name type="synonym">Gluton</name>
    <dbReference type="NCBI Taxonomy" id="48420"/>
    <lineage>
        <taxon>Eukaryota</taxon>
        <taxon>Metazoa</taxon>
        <taxon>Chordata</taxon>
        <taxon>Craniata</taxon>
        <taxon>Vertebrata</taxon>
        <taxon>Euteleostomi</taxon>
        <taxon>Mammalia</taxon>
        <taxon>Eutheria</taxon>
        <taxon>Laurasiatheria</taxon>
        <taxon>Carnivora</taxon>
        <taxon>Caniformia</taxon>
        <taxon>Musteloidea</taxon>
        <taxon>Mustelidae</taxon>
        <taxon>Guloninae</taxon>
        <taxon>Gulo</taxon>
    </lineage>
</organism>
<gene>
    <name evidence="1" type="ORF">BN2614_LOCUS1</name>
</gene>
<feature type="non-terminal residue" evidence="1">
    <location>
        <position position="1"/>
    </location>
</feature>
<accession>A0A9X9Q1J8</accession>
<dbReference type="EMBL" id="CYRY02019341">
    <property type="protein sequence ID" value="VCW96769.1"/>
    <property type="molecule type" value="Genomic_DNA"/>
</dbReference>
<keyword evidence="2" id="KW-1185">Reference proteome</keyword>